<gene>
    <name evidence="2" type="ORF">Pfra01_002169700</name>
</gene>
<protein>
    <submittedName>
        <fullName evidence="2">Unnamed protein product</fullName>
    </submittedName>
</protein>
<dbReference type="InterPro" id="IPR001584">
    <property type="entry name" value="Integrase_cat-core"/>
</dbReference>
<dbReference type="InterPro" id="IPR036397">
    <property type="entry name" value="RNaseH_sf"/>
</dbReference>
<reference evidence="2" key="1">
    <citation type="submission" date="2023-04" db="EMBL/GenBank/DDBJ databases">
        <title>Phytophthora fragariaefolia NBRC 109709.</title>
        <authorList>
            <person name="Ichikawa N."/>
            <person name="Sato H."/>
            <person name="Tonouchi N."/>
        </authorList>
    </citation>
    <scope>NUCLEOTIDE SEQUENCE</scope>
    <source>
        <strain evidence="2">NBRC 109709</strain>
    </source>
</reference>
<dbReference type="Proteomes" id="UP001165121">
    <property type="component" value="Unassembled WGS sequence"/>
</dbReference>
<dbReference type="GO" id="GO:0015074">
    <property type="term" value="P:DNA integration"/>
    <property type="evidence" value="ECO:0007669"/>
    <property type="project" value="InterPro"/>
</dbReference>
<keyword evidence="3" id="KW-1185">Reference proteome</keyword>
<dbReference type="OrthoDB" id="122917at2759"/>
<evidence type="ECO:0000313" key="2">
    <source>
        <dbReference type="EMBL" id="GMF52809.1"/>
    </source>
</evidence>
<feature type="domain" description="Integrase catalytic" evidence="1">
    <location>
        <begin position="1"/>
        <end position="80"/>
    </location>
</feature>
<dbReference type="EMBL" id="BSXT01003149">
    <property type="protein sequence ID" value="GMF52809.1"/>
    <property type="molecule type" value="Genomic_DNA"/>
</dbReference>
<dbReference type="PROSITE" id="PS50994">
    <property type="entry name" value="INTEGRASE"/>
    <property type="match status" value="1"/>
</dbReference>
<comment type="caution">
    <text evidence="2">The sequence shown here is derived from an EMBL/GenBank/DDBJ whole genome shotgun (WGS) entry which is preliminary data.</text>
</comment>
<evidence type="ECO:0000313" key="3">
    <source>
        <dbReference type="Proteomes" id="UP001165121"/>
    </source>
</evidence>
<dbReference type="InterPro" id="IPR012337">
    <property type="entry name" value="RNaseH-like_sf"/>
</dbReference>
<dbReference type="Gene3D" id="3.30.420.10">
    <property type="entry name" value="Ribonuclease H-like superfamily/Ribonuclease H"/>
    <property type="match status" value="1"/>
</dbReference>
<proteinExistence type="predicted"/>
<evidence type="ECO:0000259" key="1">
    <source>
        <dbReference type="PROSITE" id="PS50994"/>
    </source>
</evidence>
<organism evidence="2 3">
    <name type="scientific">Phytophthora fragariaefolia</name>
    <dbReference type="NCBI Taxonomy" id="1490495"/>
    <lineage>
        <taxon>Eukaryota</taxon>
        <taxon>Sar</taxon>
        <taxon>Stramenopiles</taxon>
        <taxon>Oomycota</taxon>
        <taxon>Peronosporomycetes</taxon>
        <taxon>Peronosporales</taxon>
        <taxon>Peronosporaceae</taxon>
        <taxon>Phytophthora</taxon>
    </lineage>
</organism>
<dbReference type="GO" id="GO:0003676">
    <property type="term" value="F:nucleic acid binding"/>
    <property type="evidence" value="ECO:0007669"/>
    <property type="project" value="InterPro"/>
</dbReference>
<sequence length="121" mass="13878">MIAELLGLLQAKRSTPVPYRPKLLGLVERFHRTWKDMGSLYINEEQDDWDEFLPCVMYAYNGSEHAAHGHQPNKQTLDMEPHSELVSWCGTEIYKNKIQFIGLQVDQVSQSSDIAGEDQGR</sequence>
<accession>A0A9W7D1U8</accession>
<dbReference type="SUPFAM" id="SSF53098">
    <property type="entry name" value="Ribonuclease H-like"/>
    <property type="match status" value="1"/>
</dbReference>
<name>A0A9W7D1U8_9STRA</name>
<dbReference type="AlphaFoldDB" id="A0A9W7D1U8"/>